<evidence type="ECO:0008006" key="4">
    <source>
        <dbReference type="Google" id="ProtNLM"/>
    </source>
</evidence>
<proteinExistence type="predicted"/>
<keyword evidence="1" id="KW-1133">Transmembrane helix</keyword>
<dbReference type="Proteomes" id="UP001058860">
    <property type="component" value="Chromosome"/>
</dbReference>
<protein>
    <recommendedName>
        <fullName evidence="4">PrgI family protein</fullName>
    </recommendedName>
</protein>
<dbReference type="RefSeq" id="WP_353865581.1">
    <property type="nucleotide sequence ID" value="NZ_CP088295.1"/>
</dbReference>
<accession>A0ABY5PKM0</accession>
<feature type="transmembrane region" description="Helical" evidence="1">
    <location>
        <begin position="20"/>
        <end position="41"/>
    </location>
</feature>
<name>A0ABY5PKM0_9ACTN</name>
<dbReference type="EMBL" id="CP088295">
    <property type="protein sequence ID" value="UUY05115.1"/>
    <property type="molecule type" value="Genomic_DNA"/>
</dbReference>
<evidence type="ECO:0000313" key="3">
    <source>
        <dbReference type="Proteomes" id="UP001058860"/>
    </source>
</evidence>
<sequence length="129" mass="13743">MRHTTYKHLESRLRIGAFTLGQWAQVTIAAIAAAVFGGYLSPLPAQATIFVSVLLAGFPVAISYGAMGMEFSVGAFVRAGWSFWHDPRSFLAGPGEPTLGYLLHDETSASSAGEKHEASATEGALLWDV</sequence>
<keyword evidence="1" id="KW-0472">Membrane</keyword>
<keyword evidence="3" id="KW-1185">Reference proteome</keyword>
<gene>
    <name evidence="2" type="ORF">LRS13_06190</name>
</gene>
<evidence type="ECO:0000256" key="1">
    <source>
        <dbReference type="SAM" id="Phobius"/>
    </source>
</evidence>
<reference evidence="3" key="1">
    <citation type="submission" date="2021-11" db="EMBL/GenBank/DDBJ databases">
        <title>Cultivation dependent microbiological survey of springs from the worlds oldest radium mine currently devoted to the extraction of radon-saturated water.</title>
        <authorList>
            <person name="Kapinusova G."/>
            <person name="Smrhova T."/>
            <person name="Strejcek M."/>
            <person name="Suman J."/>
            <person name="Jani K."/>
            <person name="Pajer P."/>
            <person name="Uhlik O."/>
        </authorList>
    </citation>
    <scope>NUCLEOTIDE SEQUENCE [LARGE SCALE GENOMIC DNA]</scope>
    <source>
        <strain evidence="3">J379</strain>
    </source>
</reference>
<organism evidence="2 3">
    <name type="scientific">Svornostia abyssi</name>
    <dbReference type="NCBI Taxonomy" id="2898438"/>
    <lineage>
        <taxon>Bacteria</taxon>
        <taxon>Bacillati</taxon>
        <taxon>Actinomycetota</taxon>
        <taxon>Thermoleophilia</taxon>
        <taxon>Solirubrobacterales</taxon>
        <taxon>Baekduiaceae</taxon>
        <taxon>Svornostia</taxon>
    </lineage>
</organism>
<feature type="transmembrane region" description="Helical" evidence="1">
    <location>
        <begin position="47"/>
        <end position="66"/>
    </location>
</feature>
<evidence type="ECO:0000313" key="2">
    <source>
        <dbReference type="EMBL" id="UUY05115.1"/>
    </source>
</evidence>
<keyword evidence="1" id="KW-0812">Transmembrane</keyword>